<keyword evidence="5" id="KW-1185">Reference proteome</keyword>
<dbReference type="SUPFAM" id="SSF47616">
    <property type="entry name" value="GST C-terminal domain-like"/>
    <property type="match status" value="1"/>
</dbReference>
<dbReference type="SFLD" id="SFLDS00019">
    <property type="entry name" value="Glutathione_Transferase_(cytos"/>
    <property type="match status" value="1"/>
</dbReference>
<comment type="caution">
    <text evidence="4">The sequence shown here is derived from an EMBL/GenBank/DDBJ whole genome shotgun (WGS) entry which is preliminary data.</text>
</comment>
<protein>
    <recommendedName>
        <fullName evidence="6">Glutathione S-transferase</fullName>
    </recommendedName>
</protein>
<dbReference type="PROSITE" id="PS50404">
    <property type="entry name" value="GST_NTER"/>
    <property type="match status" value="1"/>
</dbReference>
<evidence type="ECO:0000256" key="1">
    <source>
        <dbReference type="SAM" id="MobiDB-lite"/>
    </source>
</evidence>
<dbReference type="CDD" id="cd00570">
    <property type="entry name" value="GST_N_family"/>
    <property type="match status" value="1"/>
</dbReference>
<dbReference type="PANTHER" id="PTHR42673">
    <property type="entry name" value="MALEYLACETOACETATE ISOMERASE"/>
    <property type="match status" value="1"/>
</dbReference>
<dbReference type="Pfam" id="PF13410">
    <property type="entry name" value="GST_C_2"/>
    <property type="match status" value="1"/>
</dbReference>
<dbReference type="CDD" id="cd00299">
    <property type="entry name" value="GST_C_family"/>
    <property type="match status" value="1"/>
</dbReference>
<evidence type="ECO:0000259" key="3">
    <source>
        <dbReference type="PROSITE" id="PS50405"/>
    </source>
</evidence>
<gene>
    <name evidence="4" type="ORF">CKO45_21560</name>
</gene>
<evidence type="ECO:0000259" key="2">
    <source>
        <dbReference type="PROSITE" id="PS50404"/>
    </source>
</evidence>
<dbReference type="EMBL" id="NRSG01000214">
    <property type="protein sequence ID" value="MBK1660813.1"/>
    <property type="molecule type" value="Genomic_DNA"/>
</dbReference>
<dbReference type="InterPro" id="IPR036249">
    <property type="entry name" value="Thioredoxin-like_sf"/>
</dbReference>
<evidence type="ECO:0000313" key="5">
    <source>
        <dbReference type="Proteomes" id="UP000697995"/>
    </source>
</evidence>
<dbReference type="SFLD" id="SFLDG00358">
    <property type="entry name" value="Main_(cytGST)"/>
    <property type="match status" value="1"/>
</dbReference>
<dbReference type="Proteomes" id="UP000697995">
    <property type="component" value="Unassembled WGS sequence"/>
</dbReference>
<dbReference type="InterPro" id="IPR010987">
    <property type="entry name" value="Glutathione-S-Trfase_C-like"/>
</dbReference>
<reference evidence="4 5" key="1">
    <citation type="journal article" date="2020" name="Microorganisms">
        <title>Osmotic Adaptation and Compatible Solute Biosynthesis of Phototrophic Bacteria as Revealed from Genome Analyses.</title>
        <authorList>
            <person name="Imhoff J.F."/>
            <person name="Rahn T."/>
            <person name="Kunzel S."/>
            <person name="Keller A."/>
            <person name="Neulinger S.C."/>
        </authorList>
    </citation>
    <scope>NUCLEOTIDE SEQUENCE [LARGE SCALE GENOMIC DNA]</scope>
    <source>
        <strain evidence="4 5">DSM 15382</strain>
    </source>
</reference>
<evidence type="ECO:0008006" key="6">
    <source>
        <dbReference type="Google" id="ProtNLM"/>
    </source>
</evidence>
<dbReference type="Pfam" id="PF13417">
    <property type="entry name" value="GST_N_3"/>
    <property type="match status" value="1"/>
</dbReference>
<dbReference type="PANTHER" id="PTHR42673:SF4">
    <property type="entry name" value="MALEYLACETOACETATE ISOMERASE"/>
    <property type="match status" value="1"/>
</dbReference>
<organism evidence="4 5">
    <name type="scientific">Paracraurococcus ruber</name>
    <dbReference type="NCBI Taxonomy" id="77675"/>
    <lineage>
        <taxon>Bacteria</taxon>
        <taxon>Pseudomonadati</taxon>
        <taxon>Pseudomonadota</taxon>
        <taxon>Alphaproteobacteria</taxon>
        <taxon>Acetobacterales</taxon>
        <taxon>Roseomonadaceae</taxon>
        <taxon>Paracraurococcus</taxon>
    </lineage>
</organism>
<proteinExistence type="predicted"/>
<sequence length="236" mass="24898">MSIRGGAARHGGSGADPRRRGTGGTTVAELEILGIPQSNFVWACRLAAAEKGVPHSLLPLMPHAPEVKAINPTGKVPAMRHGAVTLGESRAICGYIDAAFDGPRLIPADTAKAALVEQWASIVNTVVEPVCVRQYLMGYFFPGTPDGSPNRAVIDPAIPKMQDQLRMLDQAVAATGFLAGDAFSLADVFLVPNLVYLSRAPESGALLKELPALSAYLDRMLSRPTVQATIPPPIPT</sequence>
<dbReference type="PROSITE" id="PS50405">
    <property type="entry name" value="GST_CTER"/>
    <property type="match status" value="1"/>
</dbReference>
<name>A0ABS1D2T9_9PROT</name>
<feature type="domain" description="GST N-terminal" evidence="2">
    <location>
        <begin position="28"/>
        <end position="104"/>
    </location>
</feature>
<dbReference type="InterPro" id="IPR004045">
    <property type="entry name" value="Glutathione_S-Trfase_N"/>
</dbReference>
<dbReference type="Gene3D" id="1.20.1050.10">
    <property type="match status" value="1"/>
</dbReference>
<accession>A0ABS1D2T9</accession>
<dbReference type="InterPro" id="IPR036282">
    <property type="entry name" value="Glutathione-S-Trfase_C_sf"/>
</dbReference>
<dbReference type="InterPro" id="IPR040079">
    <property type="entry name" value="Glutathione_S-Trfase"/>
</dbReference>
<dbReference type="Gene3D" id="3.40.30.10">
    <property type="entry name" value="Glutaredoxin"/>
    <property type="match status" value="1"/>
</dbReference>
<feature type="domain" description="GST C-terminal" evidence="3">
    <location>
        <begin position="109"/>
        <end position="236"/>
    </location>
</feature>
<evidence type="ECO:0000313" key="4">
    <source>
        <dbReference type="EMBL" id="MBK1660813.1"/>
    </source>
</evidence>
<dbReference type="SUPFAM" id="SSF52833">
    <property type="entry name" value="Thioredoxin-like"/>
    <property type="match status" value="1"/>
</dbReference>
<feature type="region of interest" description="Disordered" evidence="1">
    <location>
        <begin position="1"/>
        <end position="23"/>
    </location>
</feature>